<proteinExistence type="inferred from homology"/>
<dbReference type="GO" id="GO:0016787">
    <property type="term" value="F:hydrolase activity"/>
    <property type="evidence" value="ECO:0007669"/>
    <property type="project" value="UniProtKB-KW"/>
</dbReference>
<dbReference type="EMBL" id="VHQG01000003">
    <property type="protein sequence ID" value="TPW75006.1"/>
    <property type="molecule type" value="Genomic_DNA"/>
</dbReference>
<dbReference type="InterPro" id="IPR004130">
    <property type="entry name" value="Gpn"/>
</dbReference>
<comment type="caution">
    <text evidence="5">The sequence shown here is derived from an EMBL/GenBank/DDBJ whole genome shotgun (WGS) entry which is preliminary data.</text>
</comment>
<sequence length="189" mass="20439">MAEHVILFAGPMGAGKTTAIRSLSEIEVVSTEAANSERHVVDKATTTVALDYGEITLGDDDKVRLYGVPGQKRFDFMWAILKKRARGMIMLVNDDAPDAVQTMIEYLDDFRDLYERGGVIVGVSRTDLGVGPGLAAYSAALQAQRPDLIVPVFTVDPRDAGQMRTVLMTLIANIEMRAMLAPAAEAVAP</sequence>
<reference evidence="5 6" key="1">
    <citation type="submission" date="2019-06" db="EMBL/GenBank/DDBJ databases">
        <authorList>
            <person name="Li F."/>
        </authorList>
    </citation>
    <scope>NUCLEOTIDE SEQUENCE [LARGE SCALE GENOMIC DNA]</scope>
    <source>
        <strain evidence="5 6">10F1D-1</strain>
    </source>
</reference>
<dbReference type="InterPro" id="IPR052705">
    <property type="entry name" value="Gliding_Motility_GTPase"/>
</dbReference>
<dbReference type="AlphaFoldDB" id="A0A506XXN0"/>
<dbReference type="CDD" id="cd00882">
    <property type="entry name" value="Ras_like_GTPase"/>
    <property type="match status" value="1"/>
</dbReference>
<dbReference type="PANTHER" id="PTHR42708:SF1">
    <property type="entry name" value="GLIDING MOTILITY PROTEIN MGLA"/>
    <property type="match status" value="1"/>
</dbReference>
<dbReference type="Proteomes" id="UP000316252">
    <property type="component" value="Unassembled WGS sequence"/>
</dbReference>
<keyword evidence="3" id="KW-0378">Hydrolase</keyword>
<keyword evidence="2" id="KW-0547">Nucleotide-binding</keyword>
<dbReference type="GO" id="GO:0005524">
    <property type="term" value="F:ATP binding"/>
    <property type="evidence" value="ECO:0007669"/>
    <property type="project" value="UniProtKB-KW"/>
</dbReference>
<dbReference type="GO" id="GO:0005525">
    <property type="term" value="F:GTP binding"/>
    <property type="evidence" value="ECO:0007669"/>
    <property type="project" value="UniProtKB-KW"/>
</dbReference>
<evidence type="ECO:0000256" key="3">
    <source>
        <dbReference type="ARBA" id="ARBA00022801"/>
    </source>
</evidence>
<evidence type="ECO:0000313" key="5">
    <source>
        <dbReference type="EMBL" id="TPW75006.1"/>
    </source>
</evidence>
<gene>
    <name evidence="5" type="ORF">FJ657_12345</name>
</gene>
<evidence type="ECO:0000256" key="1">
    <source>
        <dbReference type="ARBA" id="ARBA00005290"/>
    </source>
</evidence>
<accession>A0A506XXN0</accession>
<evidence type="ECO:0000313" key="6">
    <source>
        <dbReference type="Proteomes" id="UP000316252"/>
    </source>
</evidence>
<protein>
    <submittedName>
        <fullName evidence="5">ATP-binding protein</fullName>
    </submittedName>
</protein>
<dbReference type="InterPro" id="IPR027417">
    <property type="entry name" value="P-loop_NTPase"/>
</dbReference>
<dbReference type="PANTHER" id="PTHR42708">
    <property type="entry name" value="ATP/GTP-BINDING PROTEIN-RELATED"/>
    <property type="match status" value="1"/>
</dbReference>
<keyword evidence="6" id="KW-1185">Reference proteome</keyword>
<dbReference type="RefSeq" id="WP_141164034.1">
    <property type="nucleotide sequence ID" value="NZ_VHQG01000003.1"/>
</dbReference>
<dbReference type="OrthoDB" id="4319884at2"/>
<keyword evidence="5" id="KW-0067">ATP-binding</keyword>
<dbReference type="SUPFAM" id="SSF52540">
    <property type="entry name" value="P-loop containing nucleoside triphosphate hydrolases"/>
    <property type="match status" value="1"/>
</dbReference>
<keyword evidence="4" id="KW-0342">GTP-binding</keyword>
<evidence type="ECO:0000256" key="4">
    <source>
        <dbReference type="ARBA" id="ARBA00023134"/>
    </source>
</evidence>
<evidence type="ECO:0000256" key="2">
    <source>
        <dbReference type="ARBA" id="ARBA00022741"/>
    </source>
</evidence>
<dbReference type="Pfam" id="PF03029">
    <property type="entry name" value="ATP_bind_1"/>
    <property type="match status" value="1"/>
</dbReference>
<organism evidence="5 6">
    <name type="scientific">Schumannella soli</name>
    <dbReference type="NCBI Taxonomy" id="2590779"/>
    <lineage>
        <taxon>Bacteria</taxon>
        <taxon>Bacillati</taxon>
        <taxon>Actinomycetota</taxon>
        <taxon>Actinomycetes</taxon>
        <taxon>Micrococcales</taxon>
        <taxon>Microbacteriaceae</taxon>
        <taxon>Schumannella</taxon>
    </lineage>
</organism>
<dbReference type="Gene3D" id="3.40.50.300">
    <property type="entry name" value="P-loop containing nucleotide triphosphate hydrolases"/>
    <property type="match status" value="1"/>
</dbReference>
<comment type="similarity">
    <text evidence="1">Belongs to the GPN-loop GTPase family.</text>
</comment>
<name>A0A506XXN0_9MICO</name>